<reference evidence="1 2" key="1">
    <citation type="journal article" date="2014" name="Genome Announc.">
        <title>Genome Sequence of Pseudomonas sp. Strain P482, a Tomato Rhizosphere Isolate with Broad-Spectrum Antimicrobial Activity.</title>
        <authorList>
            <person name="Krzyzanowska D.M."/>
            <person name="Ossowicki A."/>
            <person name="Jafra S."/>
        </authorList>
    </citation>
    <scope>NUCLEOTIDE SEQUENCE [LARGE SCALE GENOMIC DNA]</scope>
    <source>
        <strain evidence="1 2">P482</strain>
    </source>
</reference>
<dbReference type="EMBL" id="CP071706">
    <property type="protein sequence ID" value="KDO01321.2"/>
    <property type="molecule type" value="Genomic_DNA"/>
</dbReference>
<organism evidence="1 2">
    <name type="scientific">Pseudomonas donghuensis</name>
    <dbReference type="NCBI Taxonomy" id="1163398"/>
    <lineage>
        <taxon>Bacteria</taxon>
        <taxon>Pseudomonadati</taxon>
        <taxon>Pseudomonadota</taxon>
        <taxon>Gammaproteobacteria</taxon>
        <taxon>Pseudomonadales</taxon>
        <taxon>Pseudomonadaceae</taxon>
        <taxon>Pseudomonas</taxon>
    </lineage>
</organism>
<evidence type="ECO:0000313" key="2">
    <source>
        <dbReference type="Proteomes" id="UP000027121"/>
    </source>
</evidence>
<dbReference type="AlphaFoldDB" id="A0AAP0SJT6"/>
<sequence length="184" mass="21161">MTTYLQHLSFLASIACTSPGYRGRVEASELKPVRPGGNPFQPGEVLPNQTGWVTATDFPLSPQPFWFGCFRHADGSLGYEIRRWARHEAYHNYRLDLSQNSYVGLYAPGSEPLAHWWMGDVQFNGFTVEPGLHSRMHLLANRKKPLRAHTRRQVRDHWYCFLNAENGDVLEFTLDIQSVGEERR</sequence>
<dbReference type="RefSeq" id="WP_145959265.1">
    <property type="nucleotide sequence ID" value="NZ_CATKPL010000011.1"/>
</dbReference>
<proteinExistence type="predicted"/>
<accession>A0AAP0SJT6</accession>
<dbReference type="GeneID" id="98281673"/>
<evidence type="ECO:0000313" key="1">
    <source>
        <dbReference type="EMBL" id="KDO01321.2"/>
    </source>
</evidence>
<keyword evidence="2" id="KW-1185">Reference proteome</keyword>
<reference evidence="1 2" key="2">
    <citation type="journal article" date="2016" name="Front. Microbiol.">
        <title>When Genome-Based Approach Meets the 'Old but Good': Revealing Genes Involved in the Antibacterial Activity of Pseudomonas sp. P482 against Soft Rot Pathogens.</title>
        <authorList>
            <person name="Krzyzanowska D.M."/>
            <person name="Ossowicki A."/>
            <person name="Rajewska M."/>
            <person name="Maciag T."/>
            <person name="Jablonska M."/>
            <person name="Obuchowski M."/>
            <person name="Heeb S."/>
            <person name="Jafra S."/>
        </authorList>
    </citation>
    <scope>NUCLEOTIDE SEQUENCE [LARGE SCALE GENOMIC DNA]</scope>
    <source>
        <strain evidence="1 2">P482</strain>
    </source>
</reference>
<name>A0AAP0SJT6_9PSED</name>
<dbReference type="KEGG" id="pdw:BV82_0276"/>
<dbReference type="Proteomes" id="UP000027121">
    <property type="component" value="Chromosome"/>
</dbReference>
<protein>
    <submittedName>
        <fullName evidence="1">Uncharacterized protein</fullName>
    </submittedName>
</protein>
<gene>
    <name evidence="1" type="ORF">BV82_0276</name>
</gene>